<feature type="transmembrane region" description="Helical" evidence="2">
    <location>
        <begin position="79"/>
        <end position="106"/>
    </location>
</feature>
<accession>A0A6M2E9S8</accession>
<feature type="region of interest" description="Disordered" evidence="1">
    <location>
        <begin position="1"/>
        <end position="24"/>
    </location>
</feature>
<proteinExistence type="predicted"/>
<keyword evidence="2" id="KW-0812">Transmembrane</keyword>
<evidence type="ECO:0000256" key="1">
    <source>
        <dbReference type="SAM" id="MobiDB-lite"/>
    </source>
</evidence>
<keyword evidence="2" id="KW-0472">Membrane</keyword>
<organism evidence="3">
    <name type="scientific">Populus davidiana</name>
    <dbReference type="NCBI Taxonomy" id="266767"/>
    <lineage>
        <taxon>Eukaryota</taxon>
        <taxon>Viridiplantae</taxon>
        <taxon>Streptophyta</taxon>
        <taxon>Embryophyta</taxon>
        <taxon>Tracheophyta</taxon>
        <taxon>Spermatophyta</taxon>
        <taxon>Magnoliopsida</taxon>
        <taxon>eudicotyledons</taxon>
        <taxon>Gunneridae</taxon>
        <taxon>Pentapetalae</taxon>
        <taxon>rosids</taxon>
        <taxon>fabids</taxon>
        <taxon>Malpighiales</taxon>
        <taxon>Salicaceae</taxon>
        <taxon>Saliceae</taxon>
        <taxon>Populus</taxon>
    </lineage>
</organism>
<name>A0A6M2E9S8_9ROSI</name>
<sequence>MGAASLAREAAPERPPAWVPPLTIGTAPPAPAGIVVPLPPERTPPLCNPGLPPLARVPPPAELPPLLPPPMLPPLLPPLLAAADVISSAMIVTMASILVSLLNFIFASYTRQKRKKLTNYIVKS</sequence>
<reference evidence="3" key="1">
    <citation type="submission" date="2020-03" db="EMBL/GenBank/DDBJ databases">
        <authorList>
            <person name="Zhang R."/>
        </authorList>
    </citation>
    <scope>NUCLEOTIDE SEQUENCE</scope>
</reference>
<evidence type="ECO:0000313" key="3">
    <source>
        <dbReference type="EMBL" id="NUU80736.1"/>
    </source>
</evidence>
<dbReference type="EMBL" id="GILB01000403">
    <property type="protein sequence ID" value="NUU80736.1"/>
    <property type="molecule type" value="Transcribed_RNA"/>
</dbReference>
<protein>
    <submittedName>
        <fullName evidence="3">Uncharacterized protein</fullName>
    </submittedName>
</protein>
<keyword evidence="2" id="KW-1133">Transmembrane helix</keyword>
<dbReference type="AlphaFoldDB" id="A0A6M2E9S8"/>
<evidence type="ECO:0000256" key="2">
    <source>
        <dbReference type="SAM" id="Phobius"/>
    </source>
</evidence>